<comment type="caution">
    <text evidence="4">The sequence shown here is derived from an EMBL/GenBank/DDBJ whole genome shotgun (WGS) entry which is preliminary data.</text>
</comment>
<dbReference type="EMBL" id="JAGTXO010000023">
    <property type="protein sequence ID" value="KAG8461858.1"/>
    <property type="molecule type" value="Genomic_DNA"/>
</dbReference>
<evidence type="ECO:0000256" key="2">
    <source>
        <dbReference type="SAM" id="Phobius"/>
    </source>
</evidence>
<feature type="compositionally biased region" description="Low complexity" evidence="1">
    <location>
        <begin position="157"/>
        <end position="170"/>
    </location>
</feature>
<name>A0A8J6CBU8_DIALT</name>
<dbReference type="AlphaFoldDB" id="A0A8J6CBU8"/>
<reference evidence="4" key="1">
    <citation type="submission" date="2021-05" db="EMBL/GenBank/DDBJ databases">
        <title>The genome of the haptophyte Pavlova lutheri (Diacronema luteri, Pavlovales) - a model for lipid biosynthesis in eukaryotic algae.</title>
        <authorList>
            <person name="Hulatt C.J."/>
            <person name="Posewitz M.C."/>
        </authorList>
    </citation>
    <scope>NUCLEOTIDE SEQUENCE</scope>
    <source>
        <strain evidence="4">NIVA-4/92</strain>
    </source>
</reference>
<proteinExistence type="predicted"/>
<gene>
    <name evidence="4" type="ORF">KFE25_013877</name>
</gene>
<evidence type="ECO:0000313" key="5">
    <source>
        <dbReference type="Proteomes" id="UP000751190"/>
    </source>
</evidence>
<feature type="transmembrane region" description="Helical" evidence="2">
    <location>
        <begin position="200"/>
        <end position="220"/>
    </location>
</feature>
<evidence type="ECO:0000313" key="4">
    <source>
        <dbReference type="EMBL" id="KAG8461858.1"/>
    </source>
</evidence>
<evidence type="ECO:0000256" key="1">
    <source>
        <dbReference type="SAM" id="MobiDB-lite"/>
    </source>
</evidence>
<feature type="region of interest" description="Disordered" evidence="1">
    <location>
        <begin position="157"/>
        <end position="183"/>
    </location>
</feature>
<keyword evidence="3" id="KW-0732">Signal</keyword>
<dbReference type="Proteomes" id="UP000751190">
    <property type="component" value="Unassembled WGS sequence"/>
</dbReference>
<keyword evidence="2" id="KW-0812">Transmembrane</keyword>
<feature type="region of interest" description="Disordered" evidence="1">
    <location>
        <begin position="69"/>
        <end position="93"/>
    </location>
</feature>
<evidence type="ECO:0000256" key="3">
    <source>
        <dbReference type="SAM" id="SignalP"/>
    </source>
</evidence>
<feature type="signal peptide" evidence="3">
    <location>
        <begin position="1"/>
        <end position="22"/>
    </location>
</feature>
<feature type="chain" id="PRO_5035323658" evidence="3">
    <location>
        <begin position="23"/>
        <end position="234"/>
    </location>
</feature>
<accession>A0A8J6CBU8</accession>
<feature type="compositionally biased region" description="Gly residues" evidence="1">
    <location>
        <begin position="77"/>
        <end position="87"/>
    </location>
</feature>
<keyword evidence="2" id="KW-1133">Transmembrane helix</keyword>
<keyword evidence="5" id="KW-1185">Reference proteome</keyword>
<keyword evidence="2" id="KW-0472">Membrane</keyword>
<organism evidence="4 5">
    <name type="scientific">Diacronema lutheri</name>
    <name type="common">Unicellular marine alga</name>
    <name type="synonym">Monochrysis lutheri</name>
    <dbReference type="NCBI Taxonomy" id="2081491"/>
    <lineage>
        <taxon>Eukaryota</taxon>
        <taxon>Haptista</taxon>
        <taxon>Haptophyta</taxon>
        <taxon>Pavlovophyceae</taxon>
        <taxon>Pavlovales</taxon>
        <taxon>Pavlovaceae</taxon>
        <taxon>Diacronema</taxon>
    </lineage>
</organism>
<sequence length="234" mass="24228">MAHHRLLAACVVLCGTLALSSAAKEEECTPPTVAQINQKVAAFLQKLESIEHEPPMRRSIMNHAVCSKLNPKEKFGPGKGKGRGGGKGQKDDGPNVCMDKDAIGAAVAACAQPDAASSCSGDMSTLRSEMGKLCAALTELECTPAFCSSLTVSGEATATPTPTSTVMSSSHSRHGRGQHLQAASQPLRLIDSSRVAEARAGATVALAVCAGLVVLGLALVRMRRSPRDDSLPLA</sequence>
<protein>
    <submittedName>
        <fullName evidence="4">Uncharacterized protein</fullName>
    </submittedName>
</protein>